<evidence type="ECO:0000256" key="8">
    <source>
        <dbReference type="ARBA" id="ARBA00048090"/>
    </source>
</evidence>
<dbReference type="GO" id="GO:0046316">
    <property type="term" value="F:gluconokinase activity"/>
    <property type="evidence" value="ECO:0007669"/>
    <property type="project" value="UniProtKB-EC"/>
</dbReference>
<keyword evidence="6" id="KW-0418">Kinase</keyword>
<evidence type="ECO:0000256" key="4">
    <source>
        <dbReference type="ARBA" id="ARBA00022679"/>
    </source>
</evidence>
<dbReference type="AlphaFoldDB" id="A0AA97AQE0"/>
<evidence type="ECO:0000256" key="5">
    <source>
        <dbReference type="ARBA" id="ARBA00022741"/>
    </source>
</evidence>
<dbReference type="InterPro" id="IPR027417">
    <property type="entry name" value="P-loop_NTPase"/>
</dbReference>
<dbReference type="InterPro" id="IPR052732">
    <property type="entry name" value="Cell-binding_unc_protein"/>
</dbReference>
<dbReference type="RefSeq" id="WP_316434995.1">
    <property type="nucleotide sequence ID" value="NZ_CP053586.1"/>
</dbReference>
<dbReference type="SUPFAM" id="SSF52540">
    <property type="entry name" value="P-loop containing nucleoside triphosphate hydrolases"/>
    <property type="match status" value="1"/>
</dbReference>
<dbReference type="PANTHER" id="PTHR43883">
    <property type="entry name" value="SLR0207 PROTEIN"/>
    <property type="match status" value="1"/>
</dbReference>
<name>A0AA97AQE0_9CYAN</name>
<dbReference type="CDD" id="cd02021">
    <property type="entry name" value="GntK"/>
    <property type="match status" value="1"/>
</dbReference>
<accession>A0AA97AQE0</accession>
<reference evidence="9" key="1">
    <citation type="submission" date="2020-05" db="EMBL/GenBank/DDBJ databases">
        <authorList>
            <person name="Zhu T."/>
            <person name="Keshari N."/>
            <person name="Lu X."/>
        </authorList>
    </citation>
    <scope>NUCLEOTIDE SEQUENCE</scope>
    <source>
        <strain evidence="9">NK1-12</strain>
    </source>
</reference>
<keyword evidence="7" id="KW-0067">ATP-binding</keyword>
<evidence type="ECO:0000256" key="6">
    <source>
        <dbReference type="ARBA" id="ARBA00022777"/>
    </source>
</evidence>
<dbReference type="Pfam" id="PF13671">
    <property type="entry name" value="AAA_33"/>
    <property type="match status" value="1"/>
</dbReference>
<dbReference type="InterPro" id="IPR011009">
    <property type="entry name" value="Kinase-like_dom_sf"/>
</dbReference>
<proteinExistence type="inferred from homology"/>
<dbReference type="SUPFAM" id="SSF56112">
    <property type="entry name" value="Protein kinase-like (PK-like)"/>
    <property type="match status" value="1"/>
</dbReference>
<dbReference type="Gene3D" id="3.90.1200.10">
    <property type="match status" value="1"/>
</dbReference>
<keyword evidence="4" id="KW-0808">Transferase</keyword>
<keyword evidence="5" id="KW-0547">Nucleotide-binding</keyword>
<gene>
    <name evidence="9" type="ORF">HJG54_11165</name>
</gene>
<dbReference type="EC" id="2.7.1.12" evidence="3"/>
<organism evidence="9">
    <name type="scientific">Leptolyngbya sp. NK1-12</name>
    <dbReference type="NCBI Taxonomy" id="2547451"/>
    <lineage>
        <taxon>Bacteria</taxon>
        <taxon>Bacillati</taxon>
        <taxon>Cyanobacteriota</taxon>
        <taxon>Cyanophyceae</taxon>
        <taxon>Leptolyngbyales</taxon>
        <taxon>Leptolyngbyaceae</taxon>
        <taxon>Leptolyngbya group</taxon>
        <taxon>Leptolyngbya</taxon>
    </lineage>
</organism>
<dbReference type="EMBL" id="CP053586">
    <property type="protein sequence ID" value="WNZ23358.1"/>
    <property type="molecule type" value="Genomic_DNA"/>
</dbReference>
<dbReference type="Gene3D" id="3.40.50.300">
    <property type="entry name" value="P-loop containing nucleotide triphosphate hydrolases"/>
    <property type="match status" value="1"/>
</dbReference>
<dbReference type="GO" id="GO:0005975">
    <property type="term" value="P:carbohydrate metabolic process"/>
    <property type="evidence" value="ECO:0007669"/>
    <property type="project" value="InterPro"/>
</dbReference>
<comment type="similarity">
    <text evidence="2">Belongs to the gluconokinase GntK/GntV family.</text>
</comment>
<evidence type="ECO:0000256" key="2">
    <source>
        <dbReference type="ARBA" id="ARBA00008420"/>
    </source>
</evidence>
<dbReference type="GO" id="GO:0005524">
    <property type="term" value="F:ATP binding"/>
    <property type="evidence" value="ECO:0007669"/>
    <property type="project" value="UniProtKB-KW"/>
</dbReference>
<comment type="catalytic activity">
    <reaction evidence="8">
        <text>D-gluconate + ATP = 6-phospho-D-gluconate + ADP + H(+)</text>
        <dbReference type="Rhea" id="RHEA:19433"/>
        <dbReference type="ChEBI" id="CHEBI:15378"/>
        <dbReference type="ChEBI" id="CHEBI:18391"/>
        <dbReference type="ChEBI" id="CHEBI:30616"/>
        <dbReference type="ChEBI" id="CHEBI:58759"/>
        <dbReference type="ChEBI" id="CHEBI:456216"/>
        <dbReference type="EC" id="2.7.1.12"/>
    </reaction>
</comment>
<comment type="pathway">
    <text evidence="1">Carbohydrate acid metabolism.</text>
</comment>
<evidence type="ECO:0000256" key="7">
    <source>
        <dbReference type="ARBA" id="ARBA00022840"/>
    </source>
</evidence>
<protein>
    <recommendedName>
        <fullName evidence="3">gluconokinase</fullName>
        <ecNumber evidence="3">2.7.1.12</ecNumber>
    </recommendedName>
</protein>
<sequence length="532" mass="60763">MTDATLPPLIQQMLQPDFYPHPVTSQPAPIASANVEYPEEFYPSPAAAVQLIQTHISYVLLTGEFAYKVKKPLNFGFLDYSTLEARKHFSEEELRLNQRGAAEIYLEVVPITQTGDRYQLGGEGDIVEYAVKMRQFPQDTLLTNLFERGELTPDLIQQLARVIAEFHRKTTTNDYIRSFGEVSQVRQAFDENFEQTAQYIGGPQTQQQFDETKAYCDRFFAEQEPLFKQRIAADRIRECHGDLHLRNICYWNGKLLLFDCIEFNEPFRFVDTMYDIAYIVMDLEARNRPDLSTLFLNTYAEETGDWEGLQVLPIYISRQTYVRAKVTSFLLNDPGVPHHEKQVAHDTAALYYRLAWQYSQSRQGRLILMCGLSGSGKSTTARQVADKLGAIHVRSDAVRKHLGGVPLYERGGNELYTPEMTQKTYEKLLELGTALAQQGYTVILDAKYDRQALRQAVIQQATTAQLPLQIIHCDAPRELLQQRLQHRTGDIADATVDLLAKQYLEPFDDSEQVYVKTIDTSTSVEQQLANAL</sequence>
<dbReference type="PANTHER" id="PTHR43883:SF1">
    <property type="entry name" value="GLUCONOKINASE"/>
    <property type="match status" value="1"/>
</dbReference>
<evidence type="ECO:0000313" key="9">
    <source>
        <dbReference type="EMBL" id="WNZ23358.1"/>
    </source>
</evidence>
<evidence type="ECO:0000256" key="1">
    <source>
        <dbReference type="ARBA" id="ARBA00004761"/>
    </source>
</evidence>
<evidence type="ECO:0000256" key="3">
    <source>
        <dbReference type="ARBA" id="ARBA00012054"/>
    </source>
</evidence>
<dbReference type="InterPro" id="IPR006001">
    <property type="entry name" value="Therm_gnt_kin"/>
</dbReference>